<gene>
    <name evidence="3" type="ordered locus">Kfla_1518</name>
</gene>
<keyword evidence="2" id="KW-1133">Transmembrane helix</keyword>
<keyword evidence="4" id="KW-1185">Reference proteome</keyword>
<feature type="transmembrane region" description="Helical" evidence="2">
    <location>
        <begin position="54"/>
        <end position="71"/>
    </location>
</feature>
<evidence type="ECO:0000313" key="3">
    <source>
        <dbReference type="EMBL" id="ADB30616.1"/>
    </source>
</evidence>
<evidence type="ECO:0000256" key="2">
    <source>
        <dbReference type="SAM" id="Phobius"/>
    </source>
</evidence>
<accession>D2PLI7</accession>
<evidence type="ECO:0000256" key="1">
    <source>
        <dbReference type="SAM" id="MobiDB-lite"/>
    </source>
</evidence>
<organism evidence="3 4">
    <name type="scientific">Kribbella flavida (strain DSM 17836 / JCM 10339 / NBRC 14399)</name>
    <dbReference type="NCBI Taxonomy" id="479435"/>
    <lineage>
        <taxon>Bacteria</taxon>
        <taxon>Bacillati</taxon>
        <taxon>Actinomycetota</taxon>
        <taxon>Actinomycetes</taxon>
        <taxon>Propionibacteriales</taxon>
        <taxon>Kribbellaceae</taxon>
        <taxon>Kribbella</taxon>
    </lineage>
</organism>
<dbReference type="EMBL" id="CP001736">
    <property type="protein sequence ID" value="ADB30616.1"/>
    <property type="molecule type" value="Genomic_DNA"/>
</dbReference>
<dbReference type="eggNOG" id="ENOG50330RX">
    <property type="taxonomic scope" value="Bacteria"/>
</dbReference>
<protein>
    <submittedName>
        <fullName evidence="3">Uncharacterized protein</fullName>
    </submittedName>
</protein>
<dbReference type="RefSeq" id="WP_012919172.1">
    <property type="nucleotide sequence ID" value="NC_013729.1"/>
</dbReference>
<reference evidence="4" key="1">
    <citation type="submission" date="2009-09" db="EMBL/GenBank/DDBJ databases">
        <title>The complete genome of Kribbella flavida DSM 17836.</title>
        <authorList>
            <consortium name="US DOE Joint Genome Institute (JGI-PGF)"/>
            <person name="Lucas S."/>
            <person name="Copeland A."/>
            <person name="Lapidus A."/>
            <person name="Glavina del Rio T."/>
            <person name="Dalin E."/>
            <person name="Tice H."/>
            <person name="Bruce D."/>
            <person name="Goodwin L."/>
            <person name="Pitluck S."/>
            <person name="Kyrpides N."/>
            <person name="Mavromatis K."/>
            <person name="Ivanova N."/>
            <person name="Saunders E."/>
            <person name="Brettin T."/>
            <person name="Detter J.C."/>
            <person name="Han C."/>
            <person name="Larimer F."/>
            <person name="Land M."/>
            <person name="Hauser L."/>
            <person name="Markowitz V."/>
            <person name="Cheng J.-F."/>
            <person name="Hugenholtz P."/>
            <person name="Woyke T."/>
            <person name="Wu D."/>
            <person name="Pukall R."/>
            <person name="Klenk H.-P."/>
            <person name="Eisen J.A."/>
        </authorList>
    </citation>
    <scope>NUCLEOTIDE SEQUENCE [LARGE SCALE GENOMIC DNA]</scope>
    <source>
        <strain evidence="4">DSM 17836 / JCM 10339 / NBRC 14399</strain>
    </source>
</reference>
<dbReference type="AlphaFoldDB" id="D2PLI7"/>
<name>D2PLI7_KRIFD</name>
<dbReference type="Proteomes" id="UP000007967">
    <property type="component" value="Chromosome"/>
</dbReference>
<keyword evidence="2" id="KW-0472">Membrane</keyword>
<dbReference type="HOGENOM" id="CLU_162611_1_0_11"/>
<dbReference type="KEGG" id="kfl:Kfla_1518"/>
<feature type="region of interest" description="Disordered" evidence="1">
    <location>
        <begin position="1"/>
        <end position="41"/>
    </location>
</feature>
<reference evidence="3 4" key="2">
    <citation type="journal article" date="2010" name="Stand. Genomic Sci.">
        <title>Complete genome sequence of Kribbella flavida type strain (IFO 14399).</title>
        <authorList>
            <person name="Pukall R."/>
            <person name="Lapidus A."/>
            <person name="Glavina Del Rio T."/>
            <person name="Copeland A."/>
            <person name="Tice H."/>
            <person name="Cheng J.-F."/>
            <person name="Lucas S."/>
            <person name="Chen F."/>
            <person name="Nolan M."/>
            <person name="LaButti K."/>
            <person name="Pati A."/>
            <person name="Ivanova N."/>
            <person name="Mavrommatis K."/>
            <person name="Mikhailova N."/>
            <person name="Pitluck S."/>
            <person name="Bruce D."/>
            <person name="Goodwin L."/>
            <person name="Land M."/>
            <person name="Hauser L."/>
            <person name="Chang Y.-J."/>
            <person name="Jeffries C.D."/>
            <person name="Chen A."/>
            <person name="Palaniappan K."/>
            <person name="Chain P."/>
            <person name="Rohde M."/>
            <person name="Goeker M."/>
            <person name="Bristow J."/>
            <person name="Eisen J.A."/>
            <person name="Markowitz V."/>
            <person name="Hugenholtz P."/>
            <person name="Kyrpides N.C."/>
            <person name="Klenk H.-P."/>
            <person name="Brettin T."/>
        </authorList>
    </citation>
    <scope>NUCLEOTIDE SEQUENCE [LARGE SCALE GENOMIC DNA]</scope>
    <source>
        <strain evidence="4">DSM 17836 / JCM 10339 / NBRC 14399</strain>
    </source>
</reference>
<dbReference type="OrthoDB" id="3698132at2"/>
<feature type="transmembrane region" description="Helical" evidence="2">
    <location>
        <begin position="86"/>
        <end position="104"/>
    </location>
</feature>
<proteinExistence type="predicted"/>
<keyword evidence="2" id="KW-0812">Transmembrane</keyword>
<sequence length="113" mass="11441">MSAYQQGPPPGGMPQGQAPVGAPQTPPTGGGPGVGAPVRGWPSETKAAYKTTELIAYVAAVLGVLIAAAVVGEDSEGRDGFGADHAWLYVTLLTIGYLISRGLAKSGSRYEGQ</sequence>
<evidence type="ECO:0000313" key="4">
    <source>
        <dbReference type="Proteomes" id="UP000007967"/>
    </source>
</evidence>